<accession>A0A939NT19</accession>
<proteinExistence type="predicted"/>
<reference evidence="1" key="1">
    <citation type="submission" date="2021-03" db="EMBL/GenBank/DDBJ databases">
        <title>Molecular epidemiology and mechanisms of colistin and carbapenem resistance in Enterobacteriaceae from clinical isolates, the environment and porcine samples in Pretoria, South Africa.</title>
        <authorList>
            <person name="Bogoshi D."/>
            <person name="Mbelle N.M."/>
            <person name="Naidoo V."/>
            <person name="Osei Sekyere J."/>
        </authorList>
    </citation>
    <scope>NUCLEOTIDE SEQUENCE</scope>
    <source>
        <strain evidence="1">C080</strain>
    </source>
</reference>
<evidence type="ECO:0000313" key="1">
    <source>
        <dbReference type="EMBL" id="MBO2006934.1"/>
    </source>
</evidence>
<gene>
    <name evidence="1" type="ORF">J4732_12410</name>
</gene>
<organism evidence="1">
    <name type="scientific">Serratia marcescens</name>
    <dbReference type="NCBI Taxonomy" id="615"/>
    <lineage>
        <taxon>Bacteria</taxon>
        <taxon>Pseudomonadati</taxon>
        <taxon>Pseudomonadota</taxon>
        <taxon>Gammaproteobacteria</taxon>
        <taxon>Enterobacterales</taxon>
        <taxon>Yersiniaceae</taxon>
        <taxon>Serratia</taxon>
    </lineage>
</organism>
<sequence length="57" mass="6383">MGGLVNGAKALPGQFKEAGMNMINGVIDGISERWQALKSKFSSLTDMLPDWMEIWRR</sequence>
<dbReference type="AlphaFoldDB" id="A0A939NT19"/>
<protein>
    <submittedName>
        <fullName evidence="1">Uncharacterized protein</fullName>
    </submittedName>
</protein>
<name>A0A939NT19_SERMA</name>
<comment type="caution">
    <text evidence="1">The sequence shown here is derived from an EMBL/GenBank/DDBJ whole genome shotgun (WGS) entry which is preliminary data.</text>
</comment>
<dbReference type="EMBL" id="JAGETR010000074">
    <property type="protein sequence ID" value="MBO2006934.1"/>
    <property type="molecule type" value="Genomic_DNA"/>
</dbReference>